<gene>
    <name evidence="19" type="ORF">F0562_013919</name>
</gene>
<feature type="chain" id="PRO_5023818479" description="O-fucosyltransferase family protein" evidence="16">
    <location>
        <begin position="25"/>
        <end position="987"/>
    </location>
</feature>
<evidence type="ECO:0000256" key="2">
    <source>
        <dbReference type="ARBA" id="ARBA00004236"/>
    </source>
</evidence>
<evidence type="ECO:0000256" key="14">
    <source>
        <dbReference type="ARBA" id="ARBA00023277"/>
    </source>
</evidence>
<dbReference type="InterPro" id="IPR011009">
    <property type="entry name" value="Kinase-like_dom_sf"/>
</dbReference>
<evidence type="ECO:0000256" key="11">
    <source>
        <dbReference type="ARBA" id="ARBA00022989"/>
    </source>
</evidence>
<dbReference type="SUPFAM" id="SSF56112">
    <property type="entry name" value="Protein kinase-like (PK-like)"/>
    <property type="match status" value="1"/>
</dbReference>
<evidence type="ECO:0000256" key="3">
    <source>
        <dbReference type="ARBA" id="ARBA00007737"/>
    </source>
</evidence>
<dbReference type="Gene3D" id="1.10.510.10">
    <property type="entry name" value="Transferase(Phosphotransferase) domain 1"/>
    <property type="match status" value="1"/>
</dbReference>
<protein>
    <recommendedName>
        <fullName evidence="15">O-fucosyltransferase family protein</fullName>
    </recommendedName>
</protein>
<dbReference type="GO" id="GO:0005886">
    <property type="term" value="C:plasma membrane"/>
    <property type="evidence" value="ECO:0007669"/>
    <property type="project" value="UniProtKB-SubCell"/>
</dbReference>
<dbReference type="FunFam" id="3.80.10.10:FF:000129">
    <property type="entry name" value="Leucine-rich repeat receptor-like kinase"/>
    <property type="match status" value="1"/>
</dbReference>
<evidence type="ECO:0000313" key="20">
    <source>
        <dbReference type="Proteomes" id="UP000325577"/>
    </source>
</evidence>
<comment type="subcellular location">
    <subcellularLocation>
        <location evidence="2">Cell membrane</location>
    </subcellularLocation>
    <subcellularLocation>
        <location evidence="1">Membrane</location>
        <topology evidence="1">Single-pass membrane protein</topology>
    </subcellularLocation>
</comment>
<keyword evidence="5" id="KW-0433">Leucine-rich repeat</keyword>
<dbReference type="PANTHER" id="PTHR48004:SF63">
    <property type="entry name" value="LRR RECEPTOR-LIKE SERINE_THREONINE-PROTEIN KINASE EFR"/>
    <property type="match status" value="1"/>
</dbReference>
<evidence type="ECO:0000313" key="19">
    <source>
        <dbReference type="EMBL" id="KAA8519636.1"/>
    </source>
</evidence>
<keyword evidence="4" id="KW-1003">Cell membrane</keyword>
<dbReference type="SMART" id="SM00369">
    <property type="entry name" value="LRR_TYP"/>
    <property type="match status" value="7"/>
</dbReference>
<reference evidence="19 20" key="1">
    <citation type="submission" date="2019-09" db="EMBL/GenBank/DDBJ databases">
        <title>A chromosome-level genome assembly of the Chinese tupelo Nyssa sinensis.</title>
        <authorList>
            <person name="Yang X."/>
            <person name="Kang M."/>
            <person name="Yang Y."/>
            <person name="Xiong H."/>
            <person name="Wang M."/>
            <person name="Zhang Z."/>
            <person name="Wang Z."/>
            <person name="Wu H."/>
            <person name="Ma T."/>
            <person name="Liu J."/>
            <person name="Xi Z."/>
        </authorList>
    </citation>
    <scope>NUCLEOTIDE SEQUENCE [LARGE SCALE GENOMIC DNA]</scope>
    <source>
        <strain evidence="19">J267</strain>
        <tissue evidence="19">Leaf</tissue>
    </source>
</reference>
<dbReference type="InterPro" id="IPR013210">
    <property type="entry name" value="LRR_N_plant-typ"/>
</dbReference>
<keyword evidence="8" id="KW-0812">Transmembrane</keyword>
<evidence type="ECO:0000256" key="16">
    <source>
        <dbReference type="SAM" id="SignalP"/>
    </source>
</evidence>
<dbReference type="Proteomes" id="UP000325577">
    <property type="component" value="Linkage Group LG6"/>
</dbReference>
<name>A0A5J4ZPH2_9ASTE</name>
<keyword evidence="14" id="KW-0119">Carbohydrate metabolism</keyword>
<dbReference type="SUPFAM" id="SSF52058">
    <property type="entry name" value="L domain-like"/>
    <property type="match status" value="1"/>
</dbReference>
<evidence type="ECO:0000256" key="15">
    <source>
        <dbReference type="ARBA" id="ARBA00030350"/>
    </source>
</evidence>
<keyword evidence="13" id="KW-0294">Fucose metabolism</keyword>
<keyword evidence="6" id="KW-0328">Glycosyltransferase</keyword>
<keyword evidence="10" id="KW-0677">Repeat</keyword>
<organism evidence="19 20">
    <name type="scientific">Nyssa sinensis</name>
    <dbReference type="NCBI Taxonomy" id="561372"/>
    <lineage>
        <taxon>Eukaryota</taxon>
        <taxon>Viridiplantae</taxon>
        <taxon>Streptophyta</taxon>
        <taxon>Embryophyta</taxon>
        <taxon>Tracheophyta</taxon>
        <taxon>Spermatophyta</taxon>
        <taxon>Magnoliopsida</taxon>
        <taxon>eudicotyledons</taxon>
        <taxon>Gunneridae</taxon>
        <taxon>Pentapetalae</taxon>
        <taxon>asterids</taxon>
        <taxon>Cornales</taxon>
        <taxon>Nyssaceae</taxon>
        <taxon>Nyssa</taxon>
    </lineage>
</organism>
<dbReference type="InterPro" id="IPR052941">
    <property type="entry name" value="StomDev_PlantInt_Reg"/>
</dbReference>
<dbReference type="InterPro" id="IPR001611">
    <property type="entry name" value="Leu-rich_rpt"/>
</dbReference>
<evidence type="ECO:0000256" key="12">
    <source>
        <dbReference type="ARBA" id="ARBA00023136"/>
    </source>
</evidence>
<accession>A0A5J4ZPH2</accession>
<evidence type="ECO:0000256" key="5">
    <source>
        <dbReference type="ARBA" id="ARBA00022614"/>
    </source>
</evidence>
<evidence type="ECO:0000256" key="4">
    <source>
        <dbReference type="ARBA" id="ARBA00022475"/>
    </source>
</evidence>
<dbReference type="Pfam" id="PF23598">
    <property type="entry name" value="LRR_14"/>
    <property type="match status" value="1"/>
</dbReference>
<evidence type="ECO:0000256" key="10">
    <source>
        <dbReference type="ARBA" id="ARBA00022737"/>
    </source>
</evidence>
<evidence type="ECO:0000256" key="8">
    <source>
        <dbReference type="ARBA" id="ARBA00022692"/>
    </source>
</evidence>
<feature type="signal peptide" evidence="16">
    <location>
        <begin position="1"/>
        <end position="24"/>
    </location>
</feature>
<dbReference type="PANTHER" id="PTHR48004">
    <property type="entry name" value="OS01G0149700 PROTEIN"/>
    <property type="match status" value="1"/>
</dbReference>
<evidence type="ECO:0000256" key="6">
    <source>
        <dbReference type="ARBA" id="ARBA00022676"/>
    </source>
</evidence>
<dbReference type="InterPro" id="IPR055414">
    <property type="entry name" value="LRR_R13L4/SHOC2-like"/>
</dbReference>
<evidence type="ECO:0000256" key="13">
    <source>
        <dbReference type="ARBA" id="ARBA00023253"/>
    </source>
</evidence>
<keyword evidence="20" id="KW-1185">Reference proteome</keyword>
<evidence type="ECO:0000256" key="1">
    <source>
        <dbReference type="ARBA" id="ARBA00004167"/>
    </source>
</evidence>
<dbReference type="FunFam" id="3.80.10.10:FF:000095">
    <property type="entry name" value="LRR receptor-like serine/threonine-protein kinase GSO1"/>
    <property type="match status" value="1"/>
</dbReference>
<dbReference type="InterPro" id="IPR003591">
    <property type="entry name" value="Leu-rich_rpt_typical-subtyp"/>
</dbReference>
<dbReference type="Gene3D" id="3.80.10.10">
    <property type="entry name" value="Ribonuclease Inhibitor"/>
    <property type="match status" value="4"/>
</dbReference>
<dbReference type="GO" id="GO:0016757">
    <property type="term" value="F:glycosyltransferase activity"/>
    <property type="evidence" value="ECO:0007669"/>
    <property type="project" value="UniProtKB-KW"/>
</dbReference>
<dbReference type="GO" id="GO:0006004">
    <property type="term" value="P:fucose metabolic process"/>
    <property type="evidence" value="ECO:0007669"/>
    <property type="project" value="UniProtKB-KW"/>
</dbReference>
<dbReference type="GO" id="GO:0006952">
    <property type="term" value="P:defense response"/>
    <property type="evidence" value="ECO:0007669"/>
    <property type="project" value="UniProtKB-ARBA"/>
</dbReference>
<comment type="similarity">
    <text evidence="3">Belongs to the glycosyltransferase GT106 family.</text>
</comment>
<dbReference type="AlphaFoldDB" id="A0A5J4ZPH2"/>
<dbReference type="GO" id="GO:0051707">
    <property type="term" value="P:response to other organism"/>
    <property type="evidence" value="ECO:0007669"/>
    <property type="project" value="UniProtKB-ARBA"/>
</dbReference>
<evidence type="ECO:0000256" key="7">
    <source>
        <dbReference type="ARBA" id="ARBA00022679"/>
    </source>
</evidence>
<dbReference type="Pfam" id="PF10250">
    <property type="entry name" value="O-FucT"/>
    <property type="match status" value="1"/>
</dbReference>
<feature type="domain" description="Disease resistance R13L4/SHOC-2-like LRR" evidence="18">
    <location>
        <begin position="175"/>
        <end position="303"/>
    </location>
</feature>
<dbReference type="InterPro" id="IPR019378">
    <property type="entry name" value="GDP-Fuc_O-FucTrfase"/>
</dbReference>
<keyword evidence="9 16" id="KW-0732">Signal</keyword>
<keyword evidence="11" id="KW-1133">Transmembrane helix</keyword>
<dbReference type="Pfam" id="PF08263">
    <property type="entry name" value="LRRNT_2"/>
    <property type="match status" value="1"/>
</dbReference>
<dbReference type="EMBL" id="CM018049">
    <property type="protein sequence ID" value="KAA8519636.1"/>
    <property type="molecule type" value="Genomic_DNA"/>
</dbReference>
<keyword evidence="7" id="KW-0808">Transferase</keyword>
<evidence type="ECO:0000256" key="9">
    <source>
        <dbReference type="ARBA" id="ARBA00022729"/>
    </source>
</evidence>
<sequence length="987" mass="110762">MDKTCFLYLLSVFLVQCFITCSGSAPMNVSNYTTDQSALLAFKAHITFDPHEILANNWSITTSICHWIGVSCSEQPQRVTALSLPNLGLEGTLPPHIGNLSFLVEFNISNNSFHGHLPNELAQLHHLKLMDLSFNDFNGVIPSWFGILTEIRYLLLANNSFTGFIPLSLCNMSRLESLDLGYNFLQGNIPEEIGNLRKLRLLVLVFNQLSGSIPSTIFNLSSLQFIRFSSNGLSGSLPDDLCYRLPKLVFLRLSWNELYGHIPSTLGDCRQLQSLSLSVNKFTGSIPRGIGNLTMLKELYIGYNNLEGEIPQEMGRLLSMEILTIGNAGLTGLVPSSIFNITSLKQLNLYNNNLSCSLPQDMCLHLPVLEVLLLYDNKFRGSIPMEIGNCTSLTTIDFSRNNLEEYGREGLLSTRCDVYSYGIMLMETFTRMKPTDEMFTGEMSLKHWVNESLPNAIIQIVDPNLLRPEEKHFSAKVQSVSSVMELALDCCAESPQKRINMNDVEATLRKIRLKLLANLKGSPRSPRPRSFNVDSSFGTKDYQFRCTETQPGSDRSIGRRMLGGEYHWKKAVLLHGLKNGPLKFSPCKGAYVAKRVVCPPSKSIGTKESRTAFVDKGKASVQMNDRLLNLAFSSLAEKEFKQDAPKFWEEPYPQESMWKPCADRESPTKLGKFRKSNGFILVSANGGLNQQRVAVCNAVAVASLLNATLVIPKFLYSNVWNDPSQFGDIYQEEYFINILKDEVNIVKELPPHLKSLELEAIGSLITDADISKEATPHEYVRTVLPLLLRNEVVHFLGFGNQLSFDPLPSKLQRLRCKCNFHALKFVPKIQHFGSLLVKRIRKYDVSRNMSDKKLLGSIISNAPLKGHDAMRGPSKYLALHMRELHFPLLIERLKNSNPVSPTELRKLGRCPLTPEEAALVLAGLGFKPGTYMYLVGSRIYGGQSRMHPFTPLYPNFITKENILTPSELAPFRNFSSQVLSLALTFQL</sequence>
<evidence type="ECO:0000259" key="18">
    <source>
        <dbReference type="Pfam" id="PF23598"/>
    </source>
</evidence>
<proteinExistence type="inferred from homology"/>
<dbReference type="InterPro" id="IPR032675">
    <property type="entry name" value="LRR_dom_sf"/>
</dbReference>
<dbReference type="OrthoDB" id="1055097at2759"/>
<dbReference type="FunFam" id="3.80.10.10:FF:000299">
    <property type="entry name" value="Piriformospora indica-insensitive protein 2"/>
    <property type="match status" value="1"/>
</dbReference>
<feature type="domain" description="Leucine-rich repeat-containing N-terminal plant-type" evidence="17">
    <location>
        <begin position="34"/>
        <end position="73"/>
    </location>
</feature>
<dbReference type="Pfam" id="PF00560">
    <property type="entry name" value="LRR_1"/>
    <property type="match status" value="3"/>
</dbReference>
<evidence type="ECO:0000259" key="17">
    <source>
        <dbReference type="Pfam" id="PF08263"/>
    </source>
</evidence>
<keyword evidence="12" id="KW-0472">Membrane</keyword>